<organism evidence="1 2">
    <name type="scientific">Orbilia ellipsospora</name>
    <dbReference type="NCBI Taxonomy" id="2528407"/>
    <lineage>
        <taxon>Eukaryota</taxon>
        <taxon>Fungi</taxon>
        <taxon>Dikarya</taxon>
        <taxon>Ascomycota</taxon>
        <taxon>Pezizomycotina</taxon>
        <taxon>Orbiliomycetes</taxon>
        <taxon>Orbiliales</taxon>
        <taxon>Orbiliaceae</taxon>
        <taxon>Orbilia</taxon>
    </lineage>
</organism>
<protein>
    <submittedName>
        <fullName evidence="1">Uncharacterized protein</fullName>
    </submittedName>
</protein>
<proteinExistence type="predicted"/>
<name>A0AAV9X9F5_9PEZI</name>
<dbReference type="AlphaFoldDB" id="A0AAV9X9F5"/>
<evidence type="ECO:0000313" key="2">
    <source>
        <dbReference type="Proteomes" id="UP001365542"/>
    </source>
</evidence>
<comment type="caution">
    <text evidence="1">The sequence shown here is derived from an EMBL/GenBank/DDBJ whole genome shotgun (WGS) entry which is preliminary data.</text>
</comment>
<dbReference type="EMBL" id="JAVHJO010000007">
    <property type="protein sequence ID" value="KAK6538715.1"/>
    <property type="molecule type" value="Genomic_DNA"/>
</dbReference>
<keyword evidence="2" id="KW-1185">Reference proteome</keyword>
<dbReference type="Proteomes" id="UP001365542">
    <property type="component" value="Unassembled WGS sequence"/>
</dbReference>
<sequence>MARQLDPQVLAGITESGASQNENWVQSPGWRARTRHESLSNGPVLVRDWTCLEQQGHPSHRIVNPLGCDGGRRAGMTPKTSHPPAASPQILGLEWDYAHHEWMTVCSKVFFFAAGVVGDPALCTYPNRFQFQDLRF</sequence>
<evidence type="ECO:0000313" key="1">
    <source>
        <dbReference type="EMBL" id="KAK6538715.1"/>
    </source>
</evidence>
<accession>A0AAV9X9F5</accession>
<reference evidence="1 2" key="1">
    <citation type="submission" date="2019-10" db="EMBL/GenBank/DDBJ databases">
        <authorList>
            <person name="Palmer J.M."/>
        </authorList>
    </citation>
    <scope>NUCLEOTIDE SEQUENCE [LARGE SCALE GENOMIC DNA]</scope>
    <source>
        <strain evidence="1 2">TWF694</strain>
    </source>
</reference>
<gene>
    <name evidence="1" type="ORF">TWF694_010290</name>
</gene>